<dbReference type="NCBIfam" id="TIGR01133">
    <property type="entry name" value="murG"/>
    <property type="match status" value="1"/>
</dbReference>
<reference evidence="13 14" key="1">
    <citation type="submission" date="2016-11" db="EMBL/GenBank/DDBJ databases">
        <authorList>
            <person name="Jaros S."/>
            <person name="Januszkiewicz K."/>
            <person name="Wedrychowicz H."/>
        </authorList>
    </citation>
    <scope>NUCLEOTIDE SEQUENCE [LARGE SCALE GENOMIC DNA]</scope>
    <source>
        <strain evidence="13 14">DSM 18119</strain>
    </source>
</reference>
<dbReference type="PANTHER" id="PTHR21015:SF22">
    <property type="entry name" value="GLYCOSYLTRANSFERASE"/>
    <property type="match status" value="1"/>
</dbReference>
<dbReference type="Pfam" id="PF04101">
    <property type="entry name" value="Glyco_tran_28_C"/>
    <property type="match status" value="1"/>
</dbReference>
<keyword evidence="6 10" id="KW-0573">Peptidoglycan synthesis</keyword>
<dbReference type="Pfam" id="PF03033">
    <property type="entry name" value="Glyco_transf_28"/>
    <property type="match status" value="1"/>
</dbReference>
<evidence type="ECO:0000256" key="8">
    <source>
        <dbReference type="ARBA" id="ARBA00023306"/>
    </source>
</evidence>
<dbReference type="AlphaFoldDB" id="A0A1M5CSS8"/>
<dbReference type="GO" id="GO:0050511">
    <property type="term" value="F:undecaprenyldiphospho-muramoylpentapeptide beta-N-acetylglucosaminyltransferase activity"/>
    <property type="evidence" value="ECO:0007669"/>
    <property type="project" value="UniProtKB-UniRule"/>
</dbReference>
<proteinExistence type="inferred from homology"/>
<comment type="pathway">
    <text evidence="10">Cell wall biogenesis; peptidoglycan biosynthesis.</text>
</comment>
<dbReference type="SUPFAM" id="SSF53756">
    <property type="entry name" value="UDP-Glycosyltransferase/glycogen phosphorylase"/>
    <property type="match status" value="1"/>
</dbReference>
<feature type="binding site" evidence="10">
    <location>
        <position position="128"/>
    </location>
    <ligand>
        <name>UDP-N-acetyl-alpha-D-glucosamine</name>
        <dbReference type="ChEBI" id="CHEBI:57705"/>
    </ligand>
</feature>
<dbReference type="RefSeq" id="WP_072836153.1">
    <property type="nucleotide sequence ID" value="NZ_FQUU01000013.1"/>
</dbReference>
<gene>
    <name evidence="10" type="primary">murG</name>
    <name evidence="13" type="ORF">SAMN02745131_03011</name>
</gene>
<evidence type="ECO:0000256" key="3">
    <source>
        <dbReference type="ARBA" id="ARBA00022676"/>
    </source>
</evidence>
<comment type="catalytic activity">
    <reaction evidence="10">
        <text>di-trans,octa-cis-undecaprenyl diphospho-N-acetyl-alpha-D-muramoyl-L-alanyl-D-glutamyl-meso-2,6-diaminopimeloyl-D-alanyl-D-alanine + UDP-N-acetyl-alpha-D-glucosamine = di-trans,octa-cis-undecaprenyl diphospho-[N-acetyl-alpha-D-glucosaminyl-(1-&gt;4)]-N-acetyl-alpha-D-muramoyl-L-alanyl-D-glutamyl-meso-2,6-diaminopimeloyl-D-alanyl-D-alanine + UDP + H(+)</text>
        <dbReference type="Rhea" id="RHEA:31227"/>
        <dbReference type="ChEBI" id="CHEBI:15378"/>
        <dbReference type="ChEBI" id="CHEBI:57705"/>
        <dbReference type="ChEBI" id="CHEBI:58223"/>
        <dbReference type="ChEBI" id="CHEBI:61387"/>
        <dbReference type="ChEBI" id="CHEBI:61388"/>
        <dbReference type="EC" id="2.4.1.227"/>
    </reaction>
</comment>
<dbReference type="EMBL" id="FQUU01000013">
    <property type="protein sequence ID" value="SHF57823.1"/>
    <property type="molecule type" value="Genomic_DNA"/>
</dbReference>
<dbReference type="GO" id="GO:0051991">
    <property type="term" value="F:UDP-N-acetyl-D-glucosamine:N-acetylmuramoyl-L-alanyl-D-glutamyl-meso-2,6-diaminopimelyl-D-alanyl-D-alanine-diphosphoundecaprenol 4-beta-N-acetylglucosaminlytransferase activity"/>
    <property type="evidence" value="ECO:0007669"/>
    <property type="project" value="RHEA"/>
</dbReference>
<evidence type="ECO:0000256" key="5">
    <source>
        <dbReference type="ARBA" id="ARBA00022960"/>
    </source>
</evidence>
<feature type="binding site" evidence="10">
    <location>
        <position position="254"/>
    </location>
    <ligand>
        <name>UDP-N-acetyl-alpha-D-glucosamine</name>
        <dbReference type="ChEBI" id="CHEBI:57705"/>
    </ligand>
</feature>
<evidence type="ECO:0000256" key="2">
    <source>
        <dbReference type="ARBA" id="ARBA00022618"/>
    </source>
</evidence>
<evidence type="ECO:0000259" key="12">
    <source>
        <dbReference type="Pfam" id="PF04101"/>
    </source>
</evidence>
<evidence type="ECO:0000256" key="1">
    <source>
        <dbReference type="ARBA" id="ARBA00022475"/>
    </source>
</evidence>
<dbReference type="GO" id="GO:0071555">
    <property type="term" value="P:cell wall organization"/>
    <property type="evidence" value="ECO:0007669"/>
    <property type="project" value="UniProtKB-KW"/>
</dbReference>
<accession>A0A1M5CSS8</accession>
<dbReference type="InterPro" id="IPR006009">
    <property type="entry name" value="GlcNAc_MurG"/>
</dbReference>
<name>A0A1M5CSS8_9BACT</name>
<keyword evidence="3 10" id="KW-0328">Glycosyltransferase</keyword>
<comment type="caution">
    <text evidence="10">Lacks conserved residue(s) required for the propagation of feature annotation.</text>
</comment>
<evidence type="ECO:0000256" key="4">
    <source>
        <dbReference type="ARBA" id="ARBA00022679"/>
    </source>
</evidence>
<feature type="binding site" evidence="10">
    <location>
        <position position="169"/>
    </location>
    <ligand>
        <name>UDP-N-acetyl-alpha-D-glucosamine</name>
        <dbReference type="ChEBI" id="CHEBI:57705"/>
    </ligand>
</feature>
<dbReference type="GO" id="GO:0008360">
    <property type="term" value="P:regulation of cell shape"/>
    <property type="evidence" value="ECO:0007669"/>
    <property type="project" value="UniProtKB-KW"/>
</dbReference>
<sequence length="367" mass="39695">MARGKNIIIAGGGTGGHIFPAIAIANAMKKLAPATEILFVGAKGKMEMEKVPQAGYKIEGLDIAGFNRSSLIKNIGLPFKLVRSFFQVRKIFKGFRPDAVVGVGGYSSFPVLRLAQARDIPSFIHESNSFAGKSNILLGKKAKKVFVATDGMQKFFLAEKIVVTGNPVRPAIVNVSSIDKNEALQFFGLQPGKKTLLIVGGSLGAKSINTAISKGLENLINAGLQLIWQTGKTNAAKWKEQTADHPTVWVNDFITQMEMAYAAADMVISRAGAMAIAELCVVKKPVLFVPYPFAAEDHQTVNAMNLVEKQAALMVKDNEAIDKVVPAIIELALDENKQSELKNNISKYAIVDADERIAREIIRSIEG</sequence>
<comment type="subcellular location">
    <subcellularLocation>
        <location evidence="10">Cell membrane</location>
        <topology evidence="10">Peripheral membrane protein</topology>
        <orientation evidence="10">Cytoplasmic side</orientation>
    </subcellularLocation>
</comment>
<evidence type="ECO:0000256" key="7">
    <source>
        <dbReference type="ARBA" id="ARBA00023136"/>
    </source>
</evidence>
<protein>
    <recommendedName>
        <fullName evidence="10">UDP-N-acetylglucosamine--N-acetylmuramyl-(pentapeptide) pyrophosphoryl-undecaprenol N-acetylglucosamine transferase</fullName>
        <ecNumber evidence="10">2.4.1.227</ecNumber>
    </recommendedName>
    <alternativeName>
        <fullName evidence="10">Undecaprenyl-PP-MurNAc-pentapeptide-UDPGlcNAc GlcNAc transferase</fullName>
    </alternativeName>
</protein>
<dbReference type="CDD" id="cd03785">
    <property type="entry name" value="GT28_MurG"/>
    <property type="match status" value="1"/>
</dbReference>
<evidence type="ECO:0000256" key="10">
    <source>
        <dbReference type="HAMAP-Rule" id="MF_00033"/>
    </source>
</evidence>
<keyword evidence="14" id="KW-1185">Reference proteome</keyword>
<dbReference type="EC" id="2.4.1.227" evidence="10"/>
<dbReference type="STRING" id="1121884.SAMN02745131_03011"/>
<evidence type="ECO:0000256" key="9">
    <source>
        <dbReference type="ARBA" id="ARBA00023316"/>
    </source>
</evidence>
<evidence type="ECO:0000259" key="11">
    <source>
        <dbReference type="Pfam" id="PF03033"/>
    </source>
</evidence>
<dbReference type="HAMAP" id="MF_00033">
    <property type="entry name" value="MurG"/>
    <property type="match status" value="1"/>
</dbReference>
<organism evidence="13 14">
    <name type="scientific">Flavisolibacter ginsengisoli DSM 18119</name>
    <dbReference type="NCBI Taxonomy" id="1121884"/>
    <lineage>
        <taxon>Bacteria</taxon>
        <taxon>Pseudomonadati</taxon>
        <taxon>Bacteroidota</taxon>
        <taxon>Chitinophagia</taxon>
        <taxon>Chitinophagales</taxon>
        <taxon>Chitinophagaceae</taxon>
        <taxon>Flavisolibacter</taxon>
    </lineage>
</organism>
<dbReference type="Proteomes" id="UP000184048">
    <property type="component" value="Unassembled WGS sequence"/>
</dbReference>
<comment type="function">
    <text evidence="10">Cell wall formation. Catalyzes the transfer of a GlcNAc subunit on undecaprenyl-pyrophosphoryl-MurNAc-pentapeptide (lipid intermediate I) to form undecaprenyl-pyrophosphoryl-MurNAc-(pentapeptide)GlcNAc (lipid intermediate II).</text>
</comment>
<keyword evidence="4 10" id="KW-0808">Transferase</keyword>
<feature type="domain" description="Glycosyl transferase family 28 C-terminal" evidence="12">
    <location>
        <begin position="195"/>
        <end position="353"/>
    </location>
</feature>
<dbReference type="OrthoDB" id="9808936at2"/>
<evidence type="ECO:0000313" key="14">
    <source>
        <dbReference type="Proteomes" id="UP000184048"/>
    </source>
</evidence>
<keyword evidence="5 10" id="KW-0133">Cell shape</keyword>
<feature type="domain" description="Glycosyltransferase family 28 N-terminal" evidence="11">
    <location>
        <begin position="7"/>
        <end position="146"/>
    </location>
</feature>
<feature type="binding site" evidence="10">
    <location>
        <position position="299"/>
    </location>
    <ligand>
        <name>UDP-N-acetyl-alpha-D-glucosamine</name>
        <dbReference type="ChEBI" id="CHEBI:57705"/>
    </ligand>
</feature>
<dbReference type="InterPro" id="IPR007235">
    <property type="entry name" value="Glyco_trans_28_C"/>
</dbReference>
<dbReference type="UniPathway" id="UPA00219"/>
<dbReference type="GO" id="GO:0051301">
    <property type="term" value="P:cell division"/>
    <property type="evidence" value="ECO:0007669"/>
    <property type="project" value="UniProtKB-KW"/>
</dbReference>
<keyword evidence="9 10" id="KW-0961">Cell wall biogenesis/degradation</keyword>
<keyword evidence="7 10" id="KW-0472">Membrane</keyword>
<keyword evidence="2 10" id="KW-0132">Cell division</keyword>
<feature type="binding site" evidence="10">
    <location>
        <position position="202"/>
    </location>
    <ligand>
        <name>UDP-N-acetyl-alpha-D-glucosamine</name>
        <dbReference type="ChEBI" id="CHEBI:57705"/>
    </ligand>
</feature>
<dbReference type="InterPro" id="IPR004276">
    <property type="entry name" value="GlycoTrans_28_N"/>
</dbReference>
<feature type="binding site" evidence="10">
    <location>
        <begin position="14"/>
        <end position="16"/>
    </location>
    <ligand>
        <name>UDP-N-acetyl-alpha-D-glucosamine</name>
        <dbReference type="ChEBI" id="CHEBI:57705"/>
    </ligand>
</feature>
<keyword evidence="8 10" id="KW-0131">Cell cycle</keyword>
<comment type="similarity">
    <text evidence="10">Belongs to the glycosyltransferase 28 family. MurG subfamily.</text>
</comment>
<evidence type="ECO:0000256" key="6">
    <source>
        <dbReference type="ARBA" id="ARBA00022984"/>
    </source>
</evidence>
<dbReference type="GO" id="GO:0005975">
    <property type="term" value="P:carbohydrate metabolic process"/>
    <property type="evidence" value="ECO:0007669"/>
    <property type="project" value="InterPro"/>
</dbReference>
<dbReference type="PANTHER" id="PTHR21015">
    <property type="entry name" value="UDP-N-ACETYLGLUCOSAMINE--N-ACETYLMURAMYL-(PENTAPEPTIDE) PYROPHOSPHORYL-UNDECAPRENOL N-ACETYLGLUCOSAMINE TRANSFERASE 1"/>
    <property type="match status" value="1"/>
</dbReference>
<dbReference type="GO" id="GO:0005886">
    <property type="term" value="C:plasma membrane"/>
    <property type="evidence" value="ECO:0007669"/>
    <property type="project" value="UniProtKB-SubCell"/>
</dbReference>
<dbReference type="GO" id="GO:0009252">
    <property type="term" value="P:peptidoglycan biosynthetic process"/>
    <property type="evidence" value="ECO:0007669"/>
    <property type="project" value="UniProtKB-UniRule"/>
</dbReference>
<evidence type="ECO:0000313" key="13">
    <source>
        <dbReference type="EMBL" id="SHF57823.1"/>
    </source>
</evidence>
<dbReference type="Gene3D" id="3.40.50.2000">
    <property type="entry name" value="Glycogen Phosphorylase B"/>
    <property type="match status" value="2"/>
</dbReference>
<keyword evidence="1 10" id="KW-1003">Cell membrane</keyword>